<dbReference type="EMBL" id="CP020100">
    <property type="protein sequence ID" value="AQZ95169.1"/>
    <property type="molecule type" value="Genomic_DNA"/>
</dbReference>
<keyword evidence="1" id="KW-0472">Membrane</keyword>
<gene>
    <name evidence="2" type="ORF">BVH74_10600</name>
</gene>
<dbReference type="AlphaFoldDB" id="A0A1V0B5G0"/>
<keyword evidence="3" id="KW-1185">Reference proteome</keyword>
<organism evidence="2 3">
    <name type="scientific">Halopseudomonas phragmitis</name>
    <dbReference type="NCBI Taxonomy" id="1931241"/>
    <lineage>
        <taxon>Bacteria</taxon>
        <taxon>Pseudomonadati</taxon>
        <taxon>Pseudomonadota</taxon>
        <taxon>Gammaproteobacteria</taxon>
        <taxon>Pseudomonadales</taxon>
        <taxon>Pseudomonadaceae</taxon>
        <taxon>Halopseudomonas</taxon>
    </lineage>
</organism>
<keyword evidence="1" id="KW-0812">Transmembrane</keyword>
<accession>A0A1V0B5G0</accession>
<name>A0A1V0B5G0_9GAMM</name>
<dbReference type="STRING" id="1931241.BVH74_10600"/>
<dbReference type="Proteomes" id="UP000243488">
    <property type="component" value="Chromosome"/>
</dbReference>
<evidence type="ECO:0008006" key="4">
    <source>
        <dbReference type="Google" id="ProtNLM"/>
    </source>
</evidence>
<sequence>MMVSLSTLIHLALHALVPLLVAWVFFRSRWRKAWLIMLATMLVDLDHLLADPLFDPNRCSIGFHPLHSYTAITFYLLMSLWQPTRLVGLGLLIHMLVDASDCWRMAGFPLP</sequence>
<dbReference type="RefSeq" id="WP_080050037.1">
    <property type="nucleotide sequence ID" value="NZ_CP020100.1"/>
</dbReference>
<protein>
    <recommendedName>
        <fullName evidence="4">Transmembrane protein</fullName>
    </recommendedName>
</protein>
<proteinExistence type="predicted"/>
<evidence type="ECO:0000313" key="3">
    <source>
        <dbReference type="Proteomes" id="UP000243488"/>
    </source>
</evidence>
<keyword evidence="1" id="KW-1133">Transmembrane helix</keyword>
<dbReference type="KEGG" id="ppha:BVH74_10600"/>
<evidence type="ECO:0000313" key="2">
    <source>
        <dbReference type="EMBL" id="AQZ95169.1"/>
    </source>
</evidence>
<reference evidence="2 3" key="1">
    <citation type="submission" date="2017-03" db="EMBL/GenBank/DDBJ databases">
        <title>Complete genome sequence of the novel DNRA strain Pseudomonas sp. S-6-2 isolated from Chinese polluted river sediment. Journal of Biotechnology.</title>
        <authorList>
            <person name="Li J."/>
            <person name="Xiang F."/>
            <person name="Wang L."/>
            <person name="Xi L."/>
            <person name="Liu J."/>
        </authorList>
    </citation>
    <scope>NUCLEOTIDE SEQUENCE [LARGE SCALE GENOMIC DNA]</scope>
    <source>
        <strain evidence="2 3">S-6-2</strain>
    </source>
</reference>
<evidence type="ECO:0000256" key="1">
    <source>
        <dbReference type="SAM" id="Phobius"/>
    </source>
</evidence>
<dbReference type="Pfam" id="PF19617">
    <property type="entry name" value="DUF6122"/>
    <property type="match status" value="1"/>
</dbReference>
<dbReference type="InterPro" id="IPR046125">
    <property type="entry name" value="DUF6122"/>
</dbReference>
<feature type="transmembrane region" description="Helical" evidence="1">
    <location>
        <begin position="6"/>
        <end position="26"/>
    </location>
</feature>